<dbReference type="Pfam" id="PF13432">
    <property type="entry name" value="TPR_16"/>
    <property type="match status" value="1"/>
</dbReference>
<keyword evidence="5" id="KW-0732">Signal</keyword>
<sequence>MSIARRLIFLAVVSFLTASFETAQATPQTEVERLYATAQKAMLAGRMDEARSDYEKLAKLAPTIAEVHASLGAIEFQQKFFPEALRELNEARRLKPSLPGLDGLIAMSLTELGHFEEALPALEATYKEADNPQVKRISGLELERAYMGVHREADAVEVALALQKQFPNDPEILYHNERIFGSFAYLTVQKLVEVAPNSTWRHQAQAEAQEAAGAHDAAIAEYRAILAIDPNRAGIHYRIGRAYRASARDSHRSGDLDHAMDEFQAELKIDRQNASALYELGELHRIAGEAEPARTFFAAALKVYPDFPEAELGLGTVLATLQRPAEALPYLTSASQHDPDDEATWYRLSQVQRTLGHTAEAKDALARFQALRGQTLAQQASPRDVTRQELEPSATQ</sequence>
<gene>
    <name evidence="6" type="ORF">HDF16_003981</name>
</gene>
<proteinExistence type="predicted"/>
<evidence type="ECO:0000256" key="5">
    <source>
        <dbReference type="SAM" id="SignalP"/>
    </source>
</evidence>
<comment type="caution">
    <text evidence="6">The sequence shown here is derived from an EMBL/GenBank/DDBJ whole genome shotgun (WGS) entry which is preliminary data.</text>
</comment>
<dbReference type="RefSeq" id="WP_184220391.1">
    <property type="nucleotide sequence ID" value="NZ_JACHIP010000005.1"/>
</dbReference>
<reference evidence="6 7" key="1">
    <citation type="submission" date="2020-08" db="EMBL/GenBank/DDBJ databases">
        <title>Genomic Encyclopedia of Type Strains, Phase IV (KMG-V): Genome sequencing to study the core and pangenomes of soil and plant-associated prokaryotes.</title>
        <authorList>
            <person name="Whitman W."/>
        </authorList>
    </citation>
    <scope>NUCLEOTIDE SEQUENCE [LARGE SCALE GENOMIC DNA]</scope>
    <source>
        <strain evidence="6 7">M8UP14</strain>
    </source>
</reference>
<feature type="chain" id="PRO_5030592055" evidence="5">
    <location>
        <begin position="26"/>
        <end position="396"/>
    </location>
</feature>
<keyword evidence="6" id="KW-0378">Hydrolase</keyword>
<dbReference type="SMART" id="SM00028">
    <property type="entry name" value="TPR"/>
    <property type="match status" value="5"/>
</dbReference>
<evidence type="ECO:0000256" key="2">
    <source>
        <dbReference type="ARBA" id="ARBA00022803"/>
    </source>
</evidence>
<accession>A0A7W7ZG54</accession>
<organism evidence="6 7">
    <name type="scientific">Granulicella aggregans</name>
    <dbReference type="NCBI Taxonomy" id="474949"/>
    <lineage>
        <taxon>Bacteria</taxon>
        <taxon>Pseudomonadati</taxon>
        <taxon>Acidobacteriota</taxon>
        <taxon>Terriglobia</taxon>
        <taxon>Terriglobales</taxon>
        <taxon>Acidobacteriaceae</taxon>
        <taxon>Granulicella</taxon>
    </lineage>
</organism>
<feature type="repeat" description="TPR" evidence="3">
    <location>
        <begin position="65"/>
        <end position="98"/>
    </location>
</feature>
<evidence type="ECO:0000313" key="7">
    <source>
        <dbReference type="Proteomes" id="UP000540989"/>
    </source>
</evidence>
<dbReference type="AlphaFoldDB" id="A0A7W7ZG54"/>
<dbReference type="PANTHER" id="PTHR45586">
    <property type="entry name" value="TPR REPEAT-CONTAINING PROTEIN PA4667"/>
    <property type="match status" value="1"/>
</dbReference>
<dbReference type="SUPFAM" id="SSF48452">
    <property type="entry name" value="TPR-like"/>
    <property type="match status" value="1"/>
</dbReference>
<protein>
    <submittedName>
        <fullName evidence="6">Putative Zn-dependent protease</fullName>
    </submittedName>
</protein>
<dbReference type="InterPro" id="IPR019734">
    <property type="entry name" value="TPR_rpt"/>
</dbReference>
<dbReference type="GO" id="GO:0008233">
    <property type="term" value="F:peptidase activity"/>
    <property type="evidence" value="ECO:0007669"/>
    <property type="project" value="UniProtKB-KW"/>
</dbReference>
<evidence type="ECO:0000256" key="4">
    <source>
        <dbReference type="SAM" id="MobiDB-lite"/>
    </source>
</evidence>
<feature type="repeat" description="TPR" evidence="3">
    <location>
        <begin position="274"/>
        <end position="307"/>
    </location>
</feature>
<evidence type="ECO:0000256" key="1">
    <source>
        <dbReference type="ARBA" id="ARBA00022737"/>
    </source>
</evidence>
<feature type="region of interest" description="Disordered" evidence="4">
    <location>
        <begin position="377"/>
        <end position="396"/>
    </location>
</feature>
<dbReference type="Proteomes" id="UP000540989">
    <property type="component" value="Unassembled WGS sequence"/>
</dbReference>
<dbReference type="Gene3D" id="1.25.40.10">
    <property type="entry name" value="Tetratricopeptide repeat domain"/>
    <property type="match status" value="3"/>
</dbReference>
<keyword evidence="1" id="KW-0677">Repeat</keyword>
<dbReference type="InterPro" id="IPR051012">
    <property type="entry name" value="CellSynth/LPSAsmb/PSIAsmb"/>
</dbReference>
<feature type="signal peptide" evidence="5">
    <location>
        <begin position="1"/>
        <end position="25"/>
    </location>
</feature>
<dbReference type="EMBL" id="JACHIP010000005">
    <property type="protein sequence ID" value="MBB5059258.1"/>
    <property type="molecule type" value="Genomic_DNA"/>
</dbReference>
<dbReference type="GO" id="GO:0006508">
    <property type="term" value="P:proteolysis"/>
    <property type="evidence" value="ECO:0007669"/>
    <property type="project" value="UniProtKB-KW"/>
</dbReference>
<dbReference type="InterPro" id="IPR011990">
    <property type="entry name" value="TPR-like_helical_dom_sf"/>
</dbReference>
<keyword evidence="7" id="KW-1185">Reference proteome</keyword>
<dbReference type="Pfam" id="PF14559">
    <property type="entry name" value="TPR_19"/>
    <property type="match status" value="1"/>
</dbReference>
<evidence type="ECO:0000256" key="3">
    <source>
        <dbReference type="PROSITE-ProRule" id="PRU00339"/>
    </source>
</evidence>
<keyword evidence="2 3" id="KW-0802">TPR repeat</keyword>
<keyword evidence="6" id="KW-0645">Protease</keyword>
<dbReference type="PANTHER" id="PTHR45586:SF1">
    <property type="entry name" value="LIPOPOLYSACCHARIDE ASSEMBLY PROTEIN B"/>
    <property type="match status" value="1"/>
</dbReference>
<name>A0A7W7ZG54_9BACT</name>
<evidence type="ECO:0000313" key="6">
    <source>
        <dbReference type="EMBL" id="MBB5059258.1"/>
    </source>
</evidence>
<dbReference type="PROSITE" id="PS50005">
    <property type="entry name" value="TPR"/>
    <property type="match status" value="2"/>
</dbReference>